<dbReference type="EMBL" id="JACHMH010000001">
    <property type="protein sequence ID" value="MBB4675638.1"/>
    <property type="molecule type" value="Genomic_DNA"/>
</dbReference>
<dbReference type="RefSeq" id="WP_221489817.1">
    <property type="nucleotide sequence ID" value="NZ_BAAAUI010000031.1"/>
</dbReference>
<name>A0A7W7FSQ2_9PSEU</name>
<dbReference type="AlphaFoldDB" id="A0A7W7FSQ2"/>
<keyword evidence="3" id="KW-1185">Reference proteome</keyword>
<sequence>MAMMRLTAYERADRDDCLRLFDSNVPFFFAASERAEFTEFLDKLPGVYLVGRINGGLVAAGGHAPNGAQPGVWTLCWGMVERRRHRQGLGRALLEARLRLIAADPDAVAVTLSTSQHSTGFFEHLGFRVEKIVPQGFAADIDQYDLRLDRAELIARFG</sequence>
<evidence type="ECO:0000313" key="2">
    <source>
        <dbReference type="EMBL" id="MBB4675638.1"/>
    </source>
</evidence>
<dbReference type="Proteomes" id="UP000533598">
    <property type="component" value="Unassembled WGS sequence"/>
</dbReference>
<accession>A0A7W7FSQ2</accession>
<dbReference type="GO" id="GO:0005840">
    <property type="term" value="C:ribosome"/>
    <property type="evidence" value="ECO:0007669"/>
    <property type="project" value="UniProtKB-KW"/>
</dbReference>
<dbReference type="PROSITE" id="PS51186">
    <property type="entry name" value="GNAT"/>
    <property type="match status" value="1"/>
</dbReference>
<feature type="domain" description="N-acetyltransferase" evidence="1">
    <location>
        <begin position="4"/>
        <end position="147"/>
    </location>
</feature>
<dbReference type="SUPFAM" id="SSF55729">
    <property type="entry name" value="Acyl-CoA N-acyltransferases (Nat)"/>
    <property type="match status" value="1"/>
</dbReference>
<dbReference type="GO" id="GO:0016747">
    <property type="term" value="F:acyltransferase activity, transferring groups other than amino-acyl groups"/>
    <property type="evidence" value="ECO:0007669"/>
    <property type="project" value="InterPro"/>
</dbReference>
<reference evidence="2 3" key="1">
    <citation type="submission" date="2020-08" db="EMBL/GenBank/DDBJ databases">
        <title>Sequencing the genomes of 1000 actinobacteria strains.</title>
        <authorList>
            <person name="Klenk H.-P."/>
        </authorList>
    </citation>
    <scope>NUCLEOTIDE SEQUENCE [LARGE SCALE GENOMIC DNA]</scope>
    <source>
        <strain evidence="2 3">DSM 44230</strain>
    </source>
</reference>
<dbReference type="InterPro" id="IPR000182">
    <property type="entry name" value="GNAT_dom"/>
</dbReference>
<gene>
    <name evidence="2" type="ORF">HNR67_001756</name>
</gene>
<dbReference type="CDD" id="cd04301">
    <property type="entry name" value="NAT_SF"/>
    <property type="match status" value="1"/>
</dbReference>
<dbReference type="Pfam" id="PF00583">
    <property type="entry name" value="Acetyltransf_1"/>
    <property type="match status" value="1"/>
</dbReference>
<evidence type="ECO:0000259" key="1">
    <source>
        <dbReference type="PROSITE" id="PS51186"/>
    </source>
</evidence>
<protein>
    <submittedName>
        <fullName evidence="2">Ribosomal protein S18 acetylase RimI-like enzyme</fullName>
    </submittedName>
</protein>
<organism evidence="2 3">
    <name type="scientific">Crossiella cryophila</name>
    <dbReference type="NCBI Taxonomy" id="43355"/>
    <lineage>
        <taxon>Bacteria</taxon>
        <taxon>Bacillati</taxon>
        <taxon>Actinomycetota</taxon>
        <taxon>Actinomycetes</taxon>
        <taxon>Pseudonocardiales</taxon>
        <taxon>Pseudonocardiaceae</taxon>
        <taxon>Crossiella</taxon>
    </lineage>
</organism>
<keyword evidence="2" id="KW-0687">Ribonucleoprotein</keyword>
<evidence type="ECO:0000313" key="3">
    <source>
        <dbReference type="Proteomes" id="UP000533598"/>
    </source>
</evidence>
<dbReference type="Gene3D" id="3.40.630.30">
    <property type="match status" value="1"/>
</dbReference>
<proteinExistence type="predicted"/>
<comment type="caution">
    <text evidence="2">The sequence shown here is derived from an EMBL/GenBank/DDBJ whole genome shotgun (WGS) entry which is preliminary data.</text>
</comment>
<dbReference type="InterPro" id="IPR016181">
    <property type="entry name" value="Acyl_CoA_acyltransferase"/>
</dbReference>
<keyword evidence="2" id="KW-0689">Ribosomal protein</keyword>